<dbReference type="InterPro" id="IPR000315">
    <property type="entry name" value="Znf_B-box"/>
</dbReference>
<feature type="domain" description="B box-type" evidence="7">
    <location>
        <begin position="91"/>
        <end position="131"/>
    </location>
</feature>
<dbReference type="Gene3D" id="3.30.40.10">
    <property type="entry name" value="Zinc/RING finger domain, C3HC4 (zinc finger)"/>
    <property type="match status" value="1"/>
</dbReference>
<keyword evidence="2 4" id="KW-0863">Zinc-finger</keyword>
<dbReference type="PROSITE" id="PS50089">
    <property type="entry name" value="ZF_RING_2"/>
    <property type="match status" value="1"/>
</dbReference>
<dbReference type="SMART" id="SM00336">
    <property type="entry name" value="BBOX"/>
    <property type="match status" value="1"/>
</dbReference>
<dbReference type="PROSITE" id="PS50119">
    <property type="entry name" value="ZF_BBOX"/>
    <property type="match status" value="1"/>
</dbReference>
<dbReference type="SUPFAM" id="SSF57850">
    <property type="entry name" value="RING/U-box"/>
    <property type="match status" value="1"/>
</dbReference>
<feature type="coiled-coil region" evidence="5">
    <location>
        <begin position="139"/>
        <end position="166"/>
    </location>
</feature>
<dbReference type="InterPro" id="IPR001841">
    <property type="entry name" value="Znf_RING"/>
</dbReference>
<keyword evidence="1" id="KW-0479">Metal-binding</keyword>
<evidence type="ECO:0000256" key="1">
    <source>
        <dbReference type="ARBA" id="ARBA00022723"/>
    </source>
</evidence>
<evidence type="ECO:0000313" key="9">
    <source>
        <dbReference type="Proteomes" id="UP000694421"/>
    </source>
</evidence>
<reference evidence="8" key="1">
    <citation type="submission" date="2025-08" db="UniProtKB">
        <authorList>
            <consortium name="Ensembl"/>
        </authorList>
    </citation>
    <scope>IDENTIFICATION</scope>
</reference>
<dbReference type="OMA" id="CIGGTHA"/>
<dbReference type="Proteomes" id="UP000694421">
    <property type="component" value="Unplaced"/>
</dbReference>
<evidence type="ECO:0000256" key="5">
    <source>
        <dbReference type="SAM" id="Coils"/>
    </source>
</evidence>
<dbReference type="AlphaFoldDB" id="A0A8D0BXW3"/>
<dbReference type="Gene3D" id="3.30.160.60">
    <property type="entry name" value="Classic Zinc Finger"/>
    <property type="match status" value="1"/>
</dbReference>
<dbReference type="GO" id="GO:0008270">
    <property type="term" value="F:zinc ion binding"/>
    <property type="evidence" value="ECO:0007669"/>
    <property type="project" value="UniProtKB-KW"/>
</dbReference>
<keyword evidence="5" id="KW-0175">Coiled coil</keyword>
<evidence type="ECO:0000256" key="2">
    <source>
        <dbReference type="ARBA" id="ARBA00022771"/>
    </source>
</evidence>
<sequence>MAVMAAGVGVVQNLSGEATCPICLDYFRDPVMIPECGHNLCRGCLDRCCGSATEGSCPQCRQTFHWGNMPNRLLANIVEMVKKLHLHEAEENEGVCEQHGEPKKLFCGNDKTLICVTCKQRDHRGHESLLLEDAAPEYVSQIRNCLEAHREEKEKMLERKRDTQRKGQDLLVSVAVTGRKKAIWSRKVSCEAAAAYVAPCQDAHKT</sequence>
<reference evidence="8" key="2">
    <citation type="submission" date="2025-09" db="UniProtKB">
        <authorList>
            <consortium name="Ensembl"/>
        </authorList>
    </citation>
    <scope>IDENTIFICATION</scope>
</reference>
<dbReference type="SMART" id="SM00184">
    <property type="entry name" value="RING"/>
    <property type="match status" value="1"/>
</dbReference>
<dbReference type="PANTHER" id="PTHR24103">
    <property type="entry name" value="E3 UBIQUITIN-PROTEIN LIGASE TRIM"/>
    <property type="match status" value="1"/>
</dbReference>
<dbReference type="Pfam" id="PF13445">
    <property type="entry name" value="zf-RING_UBOX"/>
    <property type="match status" value="1"/>
</dbReference>
<dbReference type="Ensembl" id="ENSSMRT00000016373.1">
    <property type="protein sequence ID" value="ENSSMRP00000014064.1"/>
    <property type="gene ID" value="ENSSMRG00000010951.1"/>
</dbReference>
<dbReference type="GeneTree" id="ENSGT01030000234669"/>
<feature type="domain" description="RING-type" evidence="6">
    <location>
        <begin position="20"/>
        <end position="61"/>
    </location>
</feature>
<evidence type="ECO:0000256" key="3">
    <source>
        <dbReference type="ARBA" id="ARBA00022833"/>
    </source>
</evidence>
<dbReference type="Pfam" id="PF00643">
    <property type="entry name" value="zf-B_box"/>
    <property type="match status" value="1"/>
</dbReference>
<keyword evidence="9" id="KW-1185">Reference proteome</keyword>
<evidence type="ECO:0000256" key="4">
    <source>
        <dbReference type="PROSITE-ProRule" id="PRU00024"/>
    </source>
</evidence>
<dbReference type="InterPro" id="IPR017907">
    <property type="entry name" value="Znf_RING_CS"/>
</dbReference>
<accession>A0A8D0BXW3</accession>
<evidence type="ECO:0000313" key="8">
    <source>
        <dbReference type="Ensembl" id="ENSSMRP00000014064.1"/>
    </source>
</evidence>
<dbReference type="InterPro" id="IPR027370">
    <property type="entry name" value="Znf-RING_euk"/>
</dbReference>
<evidence type="ECO:0000259" key="7">
    <source>
        <dbReference type="PROSITE" id="PS50119"/>
    </source>
</evidence>
<protein>
    <submittedName>
        <fullName evidence="8">Uncharacterized protein</fullName>
    </submittedName>
</protein>
<dbReference type="SUPFAM" id="SSF57845">
    <property type="entry name" value="B-box zinc-binding domain"/>
    <property type="match status" value="1"/>
</dbReference>
<evidence type="ECO:0000259" key="6">
    <source>
        <dbReference type="PROSITE" id="PS50089"/>
    </source>
</evidence>
<dbReference type="PROSITE" id="PS00518">
    <property type="entry name" value="ZF_RING_1"/>
    <property type="match status" value="1"/>
</dbReference>
<organism evidence="8 9">
    <name type="scientific">Salvator merianae</name>
    <name type="common">Argentine black and white tegu</name>
    <name type="synonym">Tupinambis merianae</name>
    <dbReference type="NCBI Taxonomy" id="96440"/>
    <lineage>
        <taxon>Eukaryota</taxon>
        <taxon>Metazoa</taxon>
        <taxon>Chordata</taxon>
        <taxon>Craniata</taxon>
        <taxon>Vertebrata</taxon>
        <taxon>Euteleostomi</taxon>
        <taxon>Lepidosauria</taxon>
        <taxon>Squamata</taxon>
        <taxon>Bifurcata</taxon>
        <taxon>Unidentata</taxon>
        <taxon>Episquamata</taxon>
        <taxon>Laterata</taxon>
        <taxon>Teiioidea</taxon>
        <taxon>Teiidae</taxon>
        <taxon>Salvator</taxon>
    </lineage>
</organism>
<name>A0A8D0BXW3_SALMN</name>
<proteinExistence type="predicted"/>
<keyword evidence="3" id="KW-0862">Zinc</keyword>
<dbReference type="InterPro" id="IPR050143">
    <property type="entry name" value="TRIM/RBCC"/>
</dbReference>
<dbReference type="InterPro" id="IPR013083">
    <property type="entry name" value="Znf_RING/FYVE/PHD"/>
</dbReference>